<dbReference type="InterPro" id="IPR036365">
    <property type="entry name" value="PGBD-like_sf"/>
</dbReference>
<gene>
    <name evidence="9" type="ORF">EAS64_03765</name>
</gene>
<dbReference type="SUPFAM" id="SSF141523">
    <property type="entry name" value="L,D-transpeptidase catalytic domain-like"/>
    <property type="match status" value="1"/>
</dbReference>
<keyword evidence="10" id="KW-1185">Reference proteome</keyword>
<accession>A0A6P2C579</accession>
<evidence type="ECO:0000313" key="9">
    <source>
        <dbReference type="EMBL" id="TVZ06534.1"/>
    </source>
</evidence>
<dbReference type="RefSeq" id="WP_145851287.1">
    <property type="nucleotide sequence ID" value="NZ_RPFW01000001.1"/>
</dbReference>
<keyword evidence="7" id="KW-0732">Signal</keyword>
<keyword evidence="5 6" id="KW-0961">Cell wall biogenesis/degradation</keyword>
<proteinExistence type="predicted"/>
<dbReference type="Proteomes" id="UP000460272">
    <property type="component" value="Unassembled WGS sequence"/>
</dbReference>
<feature type="active site" description="Proton donor/acceptor" evidence="6">
    <location>
        <position position="221"/>
    </location>
</feature>
<dbReference type="EMBL" id="RPFW01000001">
    <property type="protein sequence ID" value="TVZ06534.1"/>
    <property type="molecule type" value="Genomic_DNA"/>
</dbReference>
<dbReference type="Pfam" id="PF01471">
    <property type="entry name" value="PG_binding_1"/>
    <property type="match status" value="1"/>
</dbReference>
<evidence type="ECO:0000256" key="4">
    <source>
        <dbReference type="ARBA" id="ARBA00022984"/>
    </source>
</evidence>
<feature type="chain" id="PRO_5039135939" evidence="7">
    <location>
        <begin position="21"/>
        <end position="267"/>
    </location>
</feature>
<keyword evidence="3 6" id="KW-0133">Cell shape</keyword>
<feature type="active site" description="Nucleophile" evidence="6">
    <location>
        <position position="242"/>
    </location>
</feature>
<sequence>MKPKIISAVLGSVAAALTLAGVVAVTGPGASPASATTVAAVTAAGHGGAVRQARAAAPAYTAPKRLLRYGLSGSDVKALQQRLAALKYYPGAADGKFRAYTLEAVWAFQEVQGLTVDGVVGPVTARALQHPSAYPARHASGGRMRVEVNLRTRVLVVYRAGAVALISHISAGGGYVYDHGARAITPTGHFRTTVYMPGWITVPLGTMYNSVLFIGTSYAIHGELTYGPNGGDVPLEPVSHGCVRIPYDIAQFFHTLVKTPGTPVYIY</sequence>
<dbReference type="Pfam" id="PF03734">
    <property type="entry name" value="YkuD"/>
    <property type="match status" value="1"/>
</dbReference>
<feature type="domain" description="L,D-TPase catalytic" evidence="8">
    <location>
        <begin position="144"/>
        <end position="267"/>
    </location>
</feature>
<dbReference type="CDD" id="cd16913">
    <property type="entry name" value="YkuD_like"/>
    <property type="match status" value="1"/>
</dbReference>
<protein>
    <submittedName>
        <fullName evidence="9">Murein L,D-transpeptidase</fullName>
    </submittedName>
</protein>
<name>A0A6P2C579_9ACTN</name>
<dbReference type="UniPathway" id="UPA00219"/>
<comment type="caution">
    <text evidence="9">The sequence shown here is derived from an EMBL/GenBank/DDBJ whole genome shotgun (WGS) entry which is preliminary data.</text>
</comment>
<dbReference type="SUPFAM" id="SSF47090">
    <property type="entry name" value="PGBD-like"/>
    <property type="match status" value="1"/>
</dbReference>
<organism evidence="9 10">
    <name type="scientific">Trebonia kvetii</name>
    <dbReference type="NCBI Taxonomy" id="2480626"/>
    <lineage>
        <taxon>Bacteria</taxon>
        <taxon>Bacillati</taxon>
        <taxon>Actinomycetota</taxon>
        <taxon>Actinomycetes</taxon>
        <taxon>Streptosporangiales</taxon>
        <taxon>Treboniaceae</taxon>
        <taxon>Trebonia</taxon>
    </lineage>
</organism>
<dbReference type="GO" id="GO:0009252">
    <property type="term" value="P:peptidoglycan biosynthetic process"/>
    <property type="evidence" value="ECO:0007669"/>
    <property type="project" value="UniProtKB-UniPathway"/>
</dbReference>
<dbReference type="GO" id="GO:0008360">
    <property type="term" value="P:regulation of cell shape"/>
    <property type="evidence" value="ECO:0007669"/>
    <property type="project" value="UniProtKB-UniRule"/>
</dbReference>
<keyword evidence="2" id="KW-0808">Transferase</keyword>
<reference evidence="9 10" key="1">
    <citation type="submission" date="2018-11" db="EMBL/GenBank/DDBJ databases">
        <title>Trebonia kvetii gen.nov., sp.nov., a novel acidophilic actinobacterium, and proposal of the new actinobacterial family Treboniaceae fam. nov.</title>
        <authorList>
            <person name="Rapoport D."/>
            <person name="Sagova-Mareckova M."/>
            <person name="Sedlacek I."/>
            <person name="Provaznik J."/>
            <person name="Kralova S."/>
            <person name="Pavlinic D."/>
            <person name="Benes V."/>
            <person name="Kopecky J."/>
        </authorList>
    </citation>
    <scope>NUCLEOTIDE SEQUENCE [LARGE SCALE GENOMIC DNA]</scope>
    <source>
        <strain evidence="9 10">15Tr583</strain>
    </source>
</reference>
<evidence type="ECO:0000256" key="1">
    <source>
        <dbReference type="ARBA" id="ARBA00004752"/>
    </source>
</evidence>
<dbReference type="InterPro" id="IPR036366">
    <property type="entry name" value="PGBDSf"/>
</dbReference>
<evidence type="ECO:0000256" key="3">
    <source>
        <dbReference type="ARBA" id="ARBA00022960"/>
    </source>
</evidence>
<comment type="pathway">
    <text evidence="1 6">Cell wall biogenesis; peptidoglycan biosynthesis.</text>
</comment>
<dbReference type="OrthoDB" id="9810670at2"/>
<evidence type="ECO:0000256" key="7">
    <source>
        <dbReference type="SAM" id="SignalP"/>
    </source>
</evidence>
<evidence type="ECO:0000256" key="2">
    <source>
        <dbReference type="ARBA" id="ARBA00022679"/>
    </source>
</evidence>
<dbReference type="InterPro" id="IPR038063">
    <property type="entry name" value="Transpep_catalytic_dom"/>
</dbReference>
<dbReference type="InterPro" id="IPR002477">
    <property type="entry name" value="Peptidoglycan-bd-like"/>
</dbReference>
<dbReference type="AlphaFoldDB" id="A0A6P2C579"/>
<feature type="signal peptide" evidence="7">
    <location>
        <begin position="1"/>
        <end position="20"/>
    </location>
</feature>
<keyword evidence="4 6" id="KW-0573">Peptidoglycan synthesis</keyword>
<dbReference type="GO" id="GO:0016740">
    <property type="term" value="F:transferase activity"/>
    <property type="evidence" value="ECO:0007669"/>
    <property type="project" value="UniProtKB-KW"/>
</dbReference>
<dbReference type="PROSITE" id="PS52029">
    <property type="entry name" value="LD_TPASE"/>
    <property type="match status" value="1"/>
</dbReference>
<evidence type="ECO:0000256" key="6">
    <source>
        <dbReference type="PROSITE-ProRule" id="PRU01373"/>
    </source>
</evidence>
<dbReference type="Gene3D" id="1.10.101.10">
    <property type="entry name" value="PGBD-like superfamily/PGBD"/>
    <property type="match status" value="1"/>
</dbReference>
<evidence type="ECO:0000313" key="10">
    <source>
        <dbReference type="Proteomes" id="UP000460272"/>
    </source>
</evidence>
<dbReference type="Gene3D" id="2.40.440.10">
    <property type="entry name" value="L,D-transpeptidase catalytic domain-like"/>
    <property type="match status" value="1"/>
</dbReference>
<dbReference type="InterPro" id="IPR005490">
    <property type="entry name" value="LD_TPept_cat_dom"/>
</dbReference>
<evidence type="ECO:0000259" key="8">
    <source>
        <dbReference type="PROSITE" id="PS52029"/>
    </source>
</evidence>
<dbReference type="GO" id="GO:0071555">
    <property type="term" value="P:cell wall organization"/>
    <property type="evidence" value="ECO:0007669"/>
    <property type="project" value="UniProtKB-UniRule"/>
</dbReference>
<evidence type="ECO:0000256" key="5">
    <source>
        <dbReference type="ARBA" id="ARBA00023316"/>
    </source>
</evidence>